<evidence type="ECO:0000313" key="2">
    <source>
        <dbReference type="Proteomes" id="UP001164539"/>
    </source>
</evidence>
<reference evidence="1 2" key="1">
    <citation type="journal article" date="2023" name="Science">
        <title>Complex scaffold remodeling in plant triterpene biosynthesis.</title>
        <authorList>
            <person name="De La Pena R."/>
            <person name="Hodgson H."/>
            <person name="Liu J.C."/>
            <person name="Stephenson M.J."/>
            <person name="Martin A.C."/>
            <person name="Owen C."/>
            <person name="Harkess A."/>
            <person name="Leebens-Mack J."/>
            <person name="Jimenez L.E."/>
            <person name="Osbourn A."/>
            <person name="Sattely E.S."/>
        </authorList>
    </citation>
    <scope>NUCLEOTIDE SEQUENCE [LARGE SCALE GENOMIC DNA]</scope>
    <source>
        <strain evidence="2">cv. JPN11</strain>
        <tissue evidence="1">Leaf</tissue>
    </source>
</reference>
<name>A0ACC1X9H7_MELAZ</name>
<dbReference type="Proteomes" id="UP001164539">
    <property type="component" value="Chromosome 10"/>
</dbReference>
<accession>A0ACC1X9H7</accession>
<dbReference type="EMBL" id="CM051403">
    <property type="protein sequence ID" value="KAJ4708007.1"/>
    <property type="molecule type" value="Genomic_DNA"/>
</dbReference>
<organism evidence="1 2">
    <name type="scientific">Melia azedarach</name>
    <name type="common">Chinaberry tree</name>
    <dbReference type="NCBI Taxonomy" id="155640"/>
    <lineage>
        <taxon>Eukaryota</taxon>
        <taxon>Viridiplantae</taxon>
        <taxon>Streptophyta</taxon>
        <taxon>Embryophyta</taxon>
        <taxon>Tracheophyta</taxon>
        <taxon>Spermatophyta</taxon>
        <taxon>Magnoliopsida</taxon>
        <taxon>eudicotyledons</taxon>
        <taxon>Gunneridae</taxon>
        <taxon>Pentapetalae</taxon>
        <taxon>rosids</taxon>
        <taxon>malvids</taxon>
        <taxon>Sapindales</taxon>
        <taxon>Meliaceae</taxon>
        <taxon>Melia</taxon>
    </lineage>
</organism>
<gene>
    <name evidence="1" type="ORF">OWV82_018031</name>
</gene>
<comment type="caution">
    <text evidence="1">The sequence shown here is derived from an EMBL/GenBank/DDBJ whole genome shotgun (WGS) entry which is preliminary data.</text>
</comment>
<keyword evidence="2" id="KW-1185">Reference proteome</keyword>
<sequence length="541" mass="61249">MATRIGALSIKELEDSFVPVLQSRINMIELKKIHAQVVKYSLSQSNFLVTKMVDVCNNGGDLEYASLLFKQVNEPNVFLYNAMIRASTNNHMYGLAISLYKRMLRDSQAENPILPDKFTLPFVIKSCAALACPFLAKQVHAHMYKFGLMSHSITENALLDMYTKCDYLNEAHKMFEEMNLRDVIAWNNLISGCAGMGQMKKARTLFDKMPYKSIVSWTAMISGYTHIGSYAEALDVFRQMQMVGIEPDEISIVSVLPACAQLGALELGKWIHMYCDKNRLLRKTCISNALIEMYMKCGCINQASQLFEQMLERDVISWSTMIGGLANHGKAQKAIQLFHEMQRAKVQPNDITFIGLLSACAHAGFWNEGLMYFDSMKKDYHIQPKIQHYGCLVDLLGRSGCLDQALNIIKKMPMNADSKIWGSLLSSCRTYSNLEIAVIAMEHLQELEPEDTGNYVLLSNIYADIGKWKDVSRLRKIIRGKSTKKTPGCSLIEVNNEVQEFVAGDDTKPFSEDIFWLLELLALHQDRTRDVLDIMPEDTGE</sequence>
<proteinExistence type="predicted"/>
<protein>
    <submittedName>
        <fullName evidence="1">Pentatricopeptide repeat</fullName>
    </submittedName>
</protein>
<evidence type="ECO:0000313" key="1">
    <source>
        <dbReference type="EMBL" id="KAJ4708007.1"/>
    </source>
</evidence>